<comment type="caution">
    <text evidence="3">The sequence shown here is derived from an EMBL/GenBank/DDBJ whole genome shotgun (WGS) entry which is preliminary data.</text>
</comment>
<reference evidence="3 4" key="1">
    <citation type="submission" date="2013-10" db="EMBL/GenBank/DDBJ databases">
        <title>The Genome Sequence of Enterococcus cecorum DSM 20682 (= ATCC 43198) (Illumina assembly).</title>
        <authorList>
            <consortium name="The Broad Institute Genomics Platform"/>
            <consortium name="The Broad Institute Genome Sequencing Center for Infectious Disease"/>
            <person name="Earl A."/>
            <person name="Russ C."/>
            <person name="Gilmore M."/>
            <person name="Surin D."/>
            <person name="Walker B."/>
            <person name="Young S."/>
            <person name="Zeng Q."/>
            <person name="Gargeya S."/>
            <person name="Fitzgerald M."/>
            <person name="Haas B."/>
            <person name="Abouelleil A."/>
            <person name="Allen A.W."/>
            <person name="Alvarado L."/>
            <person name="Arachchi H.M."/>
            <person name="Berlin A.M."/>
            <person name="Chapman S.B."/>
            <person name="Gainer-Dewar J."/>
            <person name="Goldberg J."/>
            <person name="Griggs A."/>
            <person name="Gujja S."/>
            <person name="Hansen M."/>
            <person name="Howarth C."/>
            <person name="Imamovic A."/>
            <person name="Ireland A."/>
            <person name="Larimer J."/>
            <person name="McCowan C."/>
            <person name="Murphy C."/>
            <person name="Pearson M."/>
            <person name="Poon T.W."/>
            <person name="Priest M."/>
            <person name="Roberts A."/>
            <person name="Saif S."/>
            <person name="Shea T."/>
            <person name="Sisk P."/>
            <person name="Sykes S."/>
            <person name="Wortman J."/>
            <person name="Nusbaum C."/>
            <person name="Birren B."/>
        </authorList>
    </citation>
    <scope>NUCLEOTIDE SEQUENCE [LARGE SCALE GENOMIC DNA]</scope>
    <source>
        <strain evidence="3 4">ATCC 43198</strain>
    </source>
</reference>
<dbReference type="HOGENOM" id="CLU_823197_0_0_9"/>
<protein>
    <recommendedName>
        <fullName evidence="5">Adhesin isopeptide-forming adherence domain-containing protein</fullName>
    </recommendedName>
</protein>
<evidence type="ECO:0000256" key="1">
    <source>
        <dbReference type="SAM" id="MobiDB-lite"/>
    </source>
</evidence>
<keyword evidence="4" id="KW-1185">Reference proteome</keyword>
<organism evidence="3 4">
    <name type="scientific">Enterococcus cecorum DSM 20682 = ATCC 43198</name>
    <dbReference type="NCBI Taxonomy" id="1121864"/>
    <lineage>
        <taxon>Bacteria</taxon>
        <taxon>Bacillati</taxon>
        <taxon>Bacillota</taxon>
        <taxon>Bacilli</taxon>
        <taxon>Lactobacillales</taxon>
        <taxon>Enterococcaceae</taxon>
        <taxon>Enterococcus</taxon>
    </lineage>
</organism>
<dbReference type="RefSeq" id="WP_016251111.1">
    <property type="nucleotide sequence ID" value="NZ_ASWI01000003.1"/>
</dbReference>
<evidence type="ECO:0000313" key="3">
    <source>
        <dbReference type="EMBL" id="ESK62136.1"/>
    </source>
</evidence>
<evidence type="ECO:0000313" key="4">
    <source>
        <dbReference type="Proteomes" id="UP000017415"/>
    </source>
</evidence>
<feature type="chain" id="PRO_5041159298" description="Adhesin isopeptide-forming adherence domain-containing protein" evidence="2">
    <location>
        <begin position="21"/>
        <end position="337"/>
    </location>
</feature>
<feature type="signal peptide" evidence="2">
    <location>
        <begin position="1"/>
        <end position="20"/>
    </location>
</feature>
<gene>
    <name evidence="3" type="ORF">OMO_01124</name>
</gene>
<dbReference type="Proteomes" id="UP000017415">
    <property type="component" value="Unassembled WGS sequence"/>
</dbReference>
<dbReference type="InterPro" id="IPR026466">
    <property type="entry name" value="Fim_isopep_form_D2_dom"/>
</dbReference>
<dbReference type="EMBL" id="AHYS01000004">
    <property type="protein sequence ID" value="ESK62136.1"/>
    <property type="molecule type" value="Genomic_DNA"/>
</dbReference>
<dbReference type="AlphaFoldDB" id="S1R8N5"/>
<feature type="region of interest" description="Disordered" evidence="1">
    <location>
        <begin position="305"/>
        <end position="337"/>
    </location>
</feature>
<dbReference type="GeneID" id="60872275"/>
<sequence>MNKKKIVSGLISLAFIGSFAGSQLMTAQAATQEAKKMSTDVQLVKSDTTKEGKTITYRLQFDTGTVPMNKLVLRDQLESVLQAKSATIYDKDGNDVTGKGTLSLNEKTGLITWSPGTANDFYNRRLYLEITALVRENVDFSKYEDKEGIPRIPNVGQMIQDDKTTNTPPVIEELPKTVTPNINKTVEGKKTLNIDYEKQFTYEIDVTIPTNRKVDKLEIVDDMPDVLEPVKAVVKEGKSDVTSKGTLTIDKATSTMKWVPKVPTEWKGHKLTVELKAYIKNTYKVKDFANDKGVVVIPNSANLKINDGNNPTPPVTVTPPESNPQASKFIVKPDQSK</sequence>
<keyword evidence="2" id="KW-0732">Signal</keyword>
<dbReference type="Gene3D" id="2.60.40.740">
    <property type="match status" value="2"/>
</dbReference>
<evidence type="ECO:0000256" key="2">
    <source>
        <dbReference type="SAM" id="SignalP"/>
    </source>
</evidence>
<dbReference type="eggNOG" id="COG4932">
    <property type="taxonomic scope" value="Bacteria"/>
</dbReference>
<dbReference type="PATRIC" id="fig|1121864.4.peg.923"/>
<name>S1R8N5_9ENTE</name>
<proteinExistence type="predicted"/>
<accession>S1R8N5</accession>
<evidence type="ECO:0008006" key="5">
    <source>
        <dbReference type="Google" id="ProtNLM"/>
    </source>
</evidence>
<dbReference type="NCBIfam" id="TIGR04226">
    <property type="entry name" value="RrgB_K2N_iso_D2"/>
    <property type="match status" value="1"/>
</dbReference>